<dbReference type="EMBL" id="CP080507">
    <property type="protein sequence ID" value="QYM79332.1"/>
    <property type="molecule type" value="Genomic_DNA"/>
</dbReference>
<dbReference type="GO" id="GO:0009341">
    <property type="term" value="C:beta-galactosidase complex"/>
    <property type="evidence" value="ECO:0007669"/>
    <property type="project" value="InterPro"/>
</dbReference>
<dbReference type="AlphaFoldDB" id="A0A8F9TWG3"/>
<dbReference type="SUPFAM" id="SSF51445">
    <property type="entry name" value="(Trans)glycosidases"/>
    <property type="match status" value="1"/>
</dbReference>
<dbReference type="RefSeq" id="WP_220163059.1">
    <property type="nucleotide sequence ID" value="NZ_CP080507.1"/>
</dbReference>
<keyword evidence="5" id="KW-1185">Reference proteome</keyword>
<evidence type="ECO:0000313" key="5">
    <source>
        <dbReference type="Proteomes" id="UP000825051"/>
    </source>
</evidence>
<dbReference type="KEGG" id="ole:K0B96_01560"/>
<keyword evidence="1 4" id="KW-0378">Hydrolase</keyword>
<dbReference type="InterPro" id="IPR029062">
    <property type="entry name" value="Class_I_gatase-like"/>
</dbReference>
<dbReference type="Proteomes" id="UP000825051">
    <property type="component" value="Chromosome"/>
</dbReference>
<sequence length="731" mass="79957">MHAPVEAKVEMRAGRPTLVIDGLPTAPLLYALTDSPGARWSWEEVPARNIALFAQQGVRLFLGMIFLEEMIGVDGRLDIALARRQVAGFLAAAGPDAKVMLRVHFHVPLAWGAENPDECVGYADGPAVPEERWGLVRVTGHDNDQPVRASFYSEKWREWARRYLTDFCGQLAATPEGDAVFGLQVAYGVYGEWHQFGFFCHDPDTGGAATRAFRRWLRNRYGSALELSAAWGRAGLTWEAVTAPDSAARERADLALLRDPAKQQAVIDYYTFLHEGLADAVIALAQTVREAWPRPIMTATFFGYFYCLFGRQAAGGHLAVARVLASPHVDALCASPVYTPGAMPPGGTGHSKSVVDAVRRAGKLWLDEHDRATSVTRCPWDPNFAGTIEDDVAVLRRNLLQAPTRGGGAWCFDFGIVAGTPAFARLGLVGWWDHPRLQAEIGRIRAVMASRHGRPYRRCADVLVLHDPWAFAHIASRRHDPAKMVFGVMPVSEVDPVSPLLTDGLVEALYRSGLIHDDALLSELPTLDLQPYKLVILATTPLLAAAQRTFLREHVAVDGRHLVLLGYAGWSDGRRVGAEVAGAWSGFTTRASEQPRPEQRLEVDGATETLSLKEAFVLPEFGPAERDDVLGRWANGATSALRRRTENATWWTFALPPNSPGTWRAIGRRAECAVVNEHDDTTLLGDGLLVVHSLAGGERTLRVPGGPTIRTTLPPRSTVVFDAESGEILLG</sequence>
<dbReference type="GO" id="GO:0005975">
    <property type="term" value="P:carbohydrate metabolic process"/>
    <property type="evidence" value="ECO:0007669"/>
    <property type="project" value="InterPro"/>
</dbReference>
<dbReference type="GO" id="GO:0004565">
    <property type="term" value="F:beta-galactosidase activity"/>
    <property type="evidence" value="ECO:0007669"/>
    <property type="project" value="UniProtKB-EC"/>
</dbReference>
<dbReference type="InterPro" id="IPR017853">
    <property type="entry name" value="GH"/>
</dbReference>
<gene>
    <name evidence="4" type="ORF">K0B96_01560</name>
</gene>
<accession>A0A8F9TWG3</accession>
<keyword evidence="2 4" id="KW-0326">Glycosidase</keyword>
<evidence type="ECO:0000256" key="1">
    <source>
        <dbReference type="ARBA" id="ARBA00022801"/>
    </source>
</evidence>
<dbReference type="EC" id="3.2.1.23" evidence="4"/>
<dbReference type="Gene3D" id="3.20.20.80">
    <property type="entry name" value="Glycosidases"/>
    <property type="match status" value="1"/>
</dbReference>
<evidence type="ECO:0000256" key="2">
    <source>
        <dbReference type="ARBA" id="ARBA00023295"/>
    </source>
</evidence>
<evidence type="ECO:0000313" key="4">
    <source>
        <dbReference type="EMBL" id="QYM79332.1"/>
    </source>
</evidence>
<reference evidence="4" key="1">
    <citation type="submission" date="2021-08" db="EMBL/GenBank/DDBJ databases">
        <title>Genome of a novel bacterium of the phylum Verrucomicrobia, Oleiharenicola sp. KSB-15.</title>
        <authorList>
            <person name="Chung J.-H."/>
            <person name="Ahn J.-H."/>
            <person name="Yoon Y."/>
            <person name="Kim D.-Y."/>
            <person name="An S.-H."/>
            <person name="Park I."/>
            <person name="Yeon J."/>
        </authorList>
    </citation>
    <scope>NUCLEOTIDE SEQUENCE</scope>
    <source>
        <strain evidence="4">KSB-15</strain>
    </source>
</reference>
<dbReference type="InterPro" id="IPR013529">
    <property type="entry name" value="Glyco_hydro_42_N"/>
</dbReference>
<dbReference type="Gene3D" id="3.40.50.880">
    <property type="match status" value="1"/>
</dbReference>
<name>A0A8F9TWG3_9BACT</name>
<proteinExistence type="predicted"/>
<dbReference type="Pfam" id="PF02449">
    <property type="entry name" value="Glyco_hydro_42"/>
    <property type="match status" value="1"/>
</dbReference>
<protein>
    <submittedName>
        <fullName evidence="4">Beta-galactosidase</fullName>
        <ecNumber evidence="4">3.2.1.23</ecNumber>
    </submittedName>
</protein>
<feature type="domain" description="Glycoside hydrolase family 42 N-terminal" evidence="3">
    <location>
        <begin position="205"/>
        <end position="318"/>
    </location>
</feature>
<evidence type="ECO:0000259" key="3">
    <source>
        <dbReference type="Pfam" id="PF02449"/>
    </source>
</evidence>
<organism evidence="4 5">
    <name type="scientific">Horticoccus luteus</name>
    <dbReference type="NCBI Taxonomy" id="2862869"/>
    <lineage>
        <taxon>Bacteria</taxon>
        <taxon>Pseudomonadati</taxon>
        <taxon>Verrucomicrobiota</taxon>
        <taxon>Opitutia</taxon>
        <taxon>Opitutales</taxon>
        <taxon>Opitutaceae</taxon>
        <taxon>Horticoccus</taxon>
    </lineage>
</organism>